<organism evidence="2 3">
    <name type="scientific">Lentinus brumalis</name>
    <dbReference type="NCBI Taxonomy" id="2498619"/>
    <lineage>
        <taxon>Eukaryota</taxon>
        <taxon>Fungi</taxon>
        <taxon>Dikarya</taxon>
        <taxon>Basidiomycota</taxon>
        <taxon>Agaricomycotina</taxon>
        <taxon>Agaricomycetes</taxon>
        <taxon>Polyporales</taxon>
        <taxon>Polyporaceae</taxon>
        <taxon>Lentinus</taxon>
    </lineage>
</organism>
<dbReference type="GO" id="GO:0017057">
    <property type="term" value="F:6-phosphogluconolactonase activity"/>
    <property type="evidence" value="ECO:0007669"/>
    <property type="project" value="TreeGrafter"/>
</dbReference>
<dbReference type="InterPro" id="IPR019405">
    <property type="entry name" value="Lactonase_7-beta_prop"/>
</dbReference>
<dbReference type="AlphaFoldDB" id="A0A371DPN0"/>
<dbReference type="GO" id="GO:0016853">
    <property type="term" value="F:isomerase activity"/>
    <property type="evidence" value="ECO:0007669"/>
    <property type="project" value="UniProtKB-KW"/>
</dbReference>
<dbReference type="EMBL" id="KZ857384">
    <property type="protein sequence ID" value="RDX54489.1"/>
    <property type="molecule type" value="Genomic_DNA"/>
</dbReference>
<dbReference type="InterPro" id="IPR015943">
    <property type="entry name" value="WD40/YVTN_repeat-like_dom_sf"/>
</dbReference>
<proteinExistence type="inferred from homology"/>
<keyword evidence="2" id="KW-0413">Isomerase</keyword>
<dbReference type="Proteomes" id="UP000256964">
    <property type="component" value="Unassembled WGS sequence"/>
</dbReference>
<dbReference type="PANTHER" id="PTHR30344:SF1">
    <property type="entry name" value="6-PHOSPHOGLUCONOLACTONASE"/>
    <property type="match status" value="1"/>
</dbReference>
<gene>
    <name evidence="2" type="ORF">OH76DRAFT_1534843</name>
</gene>
<reference evidence="2 3" key="1">
    <citation type="journal article" date="2018" name="Biotechnol. Biofuels">
        <title>Integrative visual omics of the white-rot fungus Polyporus brumalis exposes the biotechnological potential of its oxidative enzymes for delignifying raw plant biomass.</title>
        <authorList>
            <person name="Miyauchi S."/>
            <person name="Rancon A."/>
            <person name="Drula E."/>
            <person name="Hage H."/>
            <person name="Chaduli D."/>
            <person name="Favel A."/>
            <person name="Grisel S."/>
            <person name="Henrissat B."/>
            <person name="Herpoel-Gimbert I."/>
            <person name="Ruiz-Duenas F.J."/>
            <person name="Chevret D."/>
            <person name="Hainaut M."/>
            <person name="Lin J."/>
            <person name="Wang M."/>
            <person name="Pangilinan J."/>
            <person name="Lipzen A."/>
            <person name="Lesage-Meessen L."/>
            <person name="Navarro D."/>
            <person name="Riley R."/>
            <person name="Grigoriev I.V."/>
            <person name="Zhou S."/>
            <person name="Raouche S."/>
            <person name="Rosso M.N."/>
        </authorList>
    </citation>
    <scope>NUCLEOTIDE SEQUENCE [LARGE SCALE GENOMIC DNA]</scope>
    <source>
        <strain evidence="2 3">BRFM 1820</strain>
    </source>
</reference>
<dbReference type="Pfam" id="PF10282">
    <property type="entry name" value="Lactonase"/>
    <property type="match status" value="1"/>
</dbReference>
<name>A0A371DPN0_9APHY</name>
<dbReference type="OrthoDB" id="9972196at2759"/>
<dbReference type="Gene3D" id="2.130.10.10">
    <property type="entry name" value="YVTN repeat-like/Quinoprotein amine dehydrogenase"/>
    <property type="match status" value="1"/>
</dbReference>
<evidence type="ECO:0000313" key="3">
    <source>
        <dbReference type="Proteomes" id="UP000256964"/>
    </source>
</evidence>
<dbReference type="STRING" id="139420.A0A371DPN0"/>
<evidence type="ECO:0000256" key="1">
    <source>
        <dbReference type="ARBA" id="ARBA00005564"/>
    </source>
</evidence>
<keyword evidence="3" id="KW-1185">Reference proteome</keyword>
<evidence type="ECO:0000313" key="2">
    <source>
        <dbReference type="EMBL" id="RDX54489.1"/>
    </source>
</evidence>
<protein>
    <submittedName>
        <fullName evidence="2">Isomerase YbhE</fullName>
    </submittedName>
</protein>
<dbReference type="PANTHER" id="PTHR30344">
    <property type="entry name" value="6-PHOSPHOGLUCONOLACTONASE-RELATED"/>
    <property type="match status" value="1"/>
</dbReference>
<accession>A0A371DPN0</accession>
<dbReference type="SUPFAM" id="SSF51004">
    <property type="entry name" value="C-terminal (heme d1) domain of cytochrome cd1-nitrite reductase"/>
    <property type="match status" value="1"/>
</dbReference>
<sequence>MVNFTILAGGYSNAIVSYLFNSDASTLSVLAQNPSGANPSWIALHPTNKSILYATNENTDGALQSFVVLSNGSLTPAIDTVFTGEDVDHRNGPAFAIPLSTGEVAAMNFGSGNGVFVPTGEDPTAFVTGSPVITFPTTRSPTSHPHMALEVGSEVFIPDLGEDTIWRLVQDGAPGQYKIQGQIDQAPGSGPRHIVVRGDQLYTIHEDDSTLTQQTIPSDPATHAAPATANFSIIPPGVPQGATLFAAEILLAEASTQPGSNFSQPFLYASNRNTNTDVLDPRGDAIAIYAVEPELTFVKHVFTGLNQIRGMELSGGSENEFLVAAGVGGAAGTIVLKRTQGGADLEIVATNKEIPTRSSFVWLESQQ</sequence>
<dbReference type="InterPro" id="IPR011048">
    <property type="entry name" value="Haem_d1_sf"/>
</dbReference>
<dbReference type="InterPro" id="IPR050282">
    <property type="entry name" value="Cycloisomerase_2"/>
</dbReference>
<comment type="similarity">
    <text evidence="1">Belongs to the cycloisomerase 2 family.</text>
</comment>